<dbReference type="GO" id="GO:0016705">
    <property type="term" value="F:oxidoreductase activity, acting on paired donors, with incorporation or reduction of molecular oxygen"/>
    <property type="evidence" value="ECO:0007669"/>
    <property type="project" value="InterPro"/>
</dbReference>
<dbReference type="GO" id="GO:0020037">
    <property type="term" value="F:heme binding"/>
    <property type="evidence" value="ECO:0007669"/>
    <property type="project" value="InterPro"/>
</dbReference>
<evidence type="ECO:0008006" key="11">
    <source>
        <dbReference type="Google" id="ProtNLM"/>
    </source>
</evidence>
<dbReference type="OrthoDB" id="1103324at2759"/>
<dbReference type="PANTHER" id="PTHR46300:SF2">
    <property type="entry name" value="CYTOCHROME P450 MONOOXYGENASE ALNH-RELATED"/>
    <property type="match status" value="1"/>
</dbReference>
<keyword evidence="10" id="KW-1185">Reference proteome</keyword>
<dbReference type="CDD" id="cd11065">
    <property type="entry name" value="CYP64-like"/>
    <property type="match status" value="1"/>
</dbReference>
<dbReference type="PRINTS" id="PR00385">
    <property type="entry name" value="P450"/>
</dbReference>
<keyword evidence="8" id="KW-0472">Membrane</keyword>
<comment type="cofactor">
    <cofactor evidence="1 7">
        <name>heme</name>
        <dbReference type="ChEBI" id="CHEBI:30413"/>
    </cofactor>
</comment>
<evidence type="ECO:0000256" key="1">
    <source>
        <dbReference type="ARBA" id="ARBA00001971"/>
    </source>
</evidence>
<feature type="transmembrane region" description="Helical" evidence="8">
    <location>
        <begin position="6"/>
        <end position="24"/>
    </location>
</feature>
<evidence type="ECO:0000313" key="9">
    <source>
        <dbReference type="EMBL" id="KIW91570.1"/>
    </source>
</evidence>
<keyword evidence="6" id="KW-0503">Monooxygenase</keyword>
<dbReference type="InterPro" id="IPR002401">
    <property type="entry name" value="Cyt_P450_E_grp-I"/>
</dbReference>
<sequence>MAFLFIILAVSTAAVGLVYIYLFVGRRGRHYPDGPPTLPLIGNLHQLPQKGAHFKFTELAKTYGGMFSLKLGTGTAVVLTDRRIIRELLDKKSSISSNRPVSFVSQNIITSGDHLLVMDYGARWRAFRKLIHQEFMESMCEKNHLKLQNAESVQMLRDFLISPENHMLHPKRFSNSVIMSILFGIRTPSHDTPHMTKLYDLMESWSKVMETGATPPVDFYPFLKWIPEQFLGNWVRRAAHVRDEMNALYSQVITSVVKRRQVSGSKDSFIDKILDKQDKLGMSMHEVYFLGGVAMEGGSDTSSAVITSCIQALTKWPHIQKKAQQEIDAVVNEDRSPVWSDYSKLPYVSAIVKEAMRWRPVTPLSFPHCLAEANIVIWYDADEWVDSKFLPKGTIIIINVWGLHHDETKFPNHDIFDPDHYAGRTLLASEYAASADYESRDHYAYGAGRRLCPGIHLAERNLFQAISKLLWAFNFERGEDESGRPVEPDTDPVTGYSEGFLVCAKPFPCKITVRSETRRETIMREFQRAREEVFHKYEE</sequence>
<evidence type="ECO:0000256" key="8">
    <source>
        <dbReference type="SAM" id="Phobius"/>
    </source>
</evidence>
<keyword evidence="3 7" id="KW-0479">Metal-binding</keyword>
<keyword evidence="4" id="KW-0560">Oxidoreductase</keyword>
<evidence type="ECO:0000256" key="4">
    <source>
        <dbReference type="ARBA" id="ARBA00023002"/>
    </source>
</evidence>
<proteinExistence type="inferred from homology"/>
<dbReference type="HOGENOM" id="CLU_001570_2_1_1"/>
<name>A0A0D2HLE4_CLAB1</name>
<dbReference type="GO" id="GO:0004497">
    <property type="term" value="F:monooxygenase activity"/>
    <property type="evidence" value="ECO:0007669"/>
    <property type="project" value="UniProtKB-KW"/>
</dbReference>
<evidence type="ECO:0000256" key="6">
    <source>
        <dbReference type="ARBA" id="ARBA00023033"/>
    </source>
</evidence>
<dbReference type="EMBL" id="KN846990">
    <property type="protein sequence ID" value="KIW91570.1"/>
    <property type="molecule type" value="Genomic_DNA"/>
</dbReference>
<evidence type="ECO:0000256" key="2">
    <source>
        <dbReference type="ARBA" id="ARBA00010617"/>
    </source>
</evidence>
<organism evidence="9 10">
    <name type="scientific">Cladophialophora bantiana (strain ATCC 10958 / CBS 173.52 / CDC B-1940 / NIH 8579)</name>
    <name type="common">Xylohypha bantiana</name>
    <dbReference type="NCBI Taxonomy" id="1442370"/>
    <lineage>
        <taxon>Eukaryota</taxon>
        <taxon>Fungi</taxon>
        <taxon>Dikarya</taxon>
        <taxon>Ascomycota</taxon>
        <taxon>Pezizomycotina</taxon>
        <taxon>Eurotiomycetes</taxon>
        <taxon>Chaetothyriomycetidae</taxon>
        <taxon>Chaetothyriales</taxon>
        <taxon>Herpotrichiellaceae</taxon>
        <taxon>Cladophialophora</taxon>
    </lineage>
</organism>
<dbReference type="Gene3D" id="1.10.630.10">
    <property type="entry name" value="Cytochrome P450"/>
    <property type="match status" value="1"/>
</dbReference>
<dbReference type="GeneID" id="27700465"/>
<dbReference type="InterPro" id="IPR001128">
    <property type="entry name" value="Cyt_P450"/>
</dbReference>
<evidence type="ECO:0000256" key="3">
    <source>
        <dbReference type="ARBA" id="ARBA00022723"/>
    </source>
</evidence>
<dbReference type="PANTHER" id="PTHR46300">
    <property type="entry name" value="P450, PUTATIVE (EUROFUNG)-RELATED-RELATED"/>
    <property type="match status" value="1"/>
</dbReference>
<evidence type="ECO:0000256" key="5">
    <source>
        <dbReference type="ARBA" id="ARBA00023004"/>
    </source>
</evidence>
<dbReference type="InterPro" id="IPR050364">
    <property type="entry name" value="Cytochrome_P450_fung"/>
</dbReference>
<dbReference type="AlphaFoldDB" id="A0A0D2HLE4"/>
<dbReference type="GO" id="GO:0005506">
    <property type="term" value="F:iron ion binding"/>
    <property type="evidence" value="ECO:0007669"/>
    <property type="project" value="InterPro"/>
</dbReference>
<protein>
    <recommendedName>
        <fullName evidence="11">Cytochrome P450</fullName>
    </recommendedName>
</protein>
<dbReference type="VEuPathDB" id="FungiDB:Z519_07537"/>
<dbReference type="PRINTS" id="PR00463">
    <property type="entry name" value="EP450I"/>
</dbReference>
<reference evidence="9" key="1">
    <citation type="submission" date="2015-01" db="EMBL/GenBank/DDBJ databases">
        <title>The Genome Sequence of Cladophialophora bantiana CBS 173.52.</title>
        <authorList>
            <consortium name="The Broad Institute Genomics Platform"/>
            <person name="Cuomo C."/>
            <person name="de Hoog S."/>
            <person name="Gorbushina A."/>
            <person name="Stielow B."/>
            <person name="Teixiera M."/>
            <person name="Abouelleil A."/>
            <person name="Chapman S.B."/>
            <person name="Priest M."/>
            <person name="Young S.K."/>
            <person name="Wortman J."/>
            <person name="Nusbaum C."/>
            <person name="Birren B."/>
        </authorList>
    </citation>
    <scope>NUCLEOTIDE SEQUENCE [LARGE SCALE GENOMIC DNA]</scope>
    <source>
        <strain evidence="9">CBS 173.52</strain>
    </source>
</reference>
<accession>A0A0D2HLE4</accession>
<gene>
    <name evidence="9" type="ORF">Z519_07537</name>
</gene>
<dbReference type="InterPro" id="IPR036396">
    <property type="entry name" value="Cyt_P450_sf"/>
</dbReference>
<keyword evidence="8" id="KW-1133">Transmembrane helix</keyword>
<dbReference type="Pfam" id="PF00067">
    <property type="entry name" value="p450"/>
    <property type="match status" value="1"/>
</dbReference>
<keyword evidence="5 7" id="KW-0408">Iron</keyword>
<dbReference type="RefSeq" id="XP_016618239.1">
    <property type="nucleotide sequence ID" value="XM_016765270.1"/>
</dbReference>
<comment type="similarity">
    <text evidence="2">Belongs to the cytochrome P450 family.</text>
</comment>
<dbReference type="Proteomes" id="UP000053789">
    <property type="component" value="Unassembled WGS sequence"/>
</dbReference>
<keyword evidence="7" id="KW-0349">Heme</keyword>
<evidence type="ECO:0000313" key="10">
    <source>
        <dbReference type="Proteomes" id="UP000053789"/>
    </source>
</evidence>
<dbReference type="SUPFAM" id="SSF48264">
    <property type="entry name" value="Cytochrome P450"/>
    <property type="match status" value="1"/>
</dbReference>
<keyword evidence="8" id="KW-0812">Transmembrane</keyword>
<evidence type="ECO:0000256" key="7">
    <source>
        <dbReference type="PIRSR" id="PIRSR602401-1"/>
    </source>
</evidence>
<feature type="binding site" description="axial binding residue" evidence="7">
    <location>
        <position position="452"/>
    </location>
    <ligand>
        <name>heme</name>
        <dbReference type="ChEBI" id="CHEBI:30413"/>
    </ligand>
    <ligandPart>
        <name>Fe</name>
        <dbReference type="ChEBI" id="CHEBI:18248"/>
    </ligandPart>
</feature>